<dbReference type="Proteomes" id="UP001500266">
    <property type="component" value="Unassembled WGS sequence"/>
</dbReference>
<gene>
    <name evidence="1" type="ORF">GCM10022416_54840</name>
</gene>
<evidence type="ECO:0000313" key="2">
    <source>
        <dbReference type="Proteomes" id="UP001500266"/>
    </source>
</evidence>
<proteinExistence type="predicted"/>
<organism evidence="1 2">
    <name type="scientific">Actinomadura keratinilytica</name>
    <dbReference type="NCBI Taxonomy" id="547461"/>
    <lineage>
        <taxon>Bacteria</taxon>
        <taxon>Bacillati</taxon>
        <taxon>Actinomycetota</taxon>
        <taxon>Actinomycetes</taxon>
        <taxon>Streptosporangiales</taxon>
        <taxon>Thermomonosporaceae</taxon>
        <taxon>Actinomadura</taxon>
    </lineage>
</organism>
<reference evidence="2" key="1">
    <citation type="journal article" date="2019" name="Int. J. Syst. Evol. Microbiol.">
        <title>The Global Catalogue of Microorganisms (GCM) 10K type strain sequencing project: providing services to taxonomists for standard genome sequencing and annotation.</title>
        <authorList>
            <consortium name="The Broad Institute Genomics Platform"/>
            <consortium name="The Broad Institute Genome Sequencing Center for Infectious Disease"/>
            <person name="Wu L."/>
            <person name="Ma J."/>
        </authorList>
    </citation>
    <scope>NUCLEOTIDE SEQUENCE [LARGE SCALE GENOMIC DNA]</scope>
    <source>
        <strain evidence="2">JCM 17316</strain>
    </source>
</reference>
<sequence>MSASRPPARPHIVVSITYCLVRATLRGNRTLLPIWVDRGERGTMTAQGGAADHGEPPEAEFRAALIRGLQEQFPGVRVWYGEATGSWWAMVALRSGPRLLEAPTPQQLREAILSALSIG</sequence>
<evidence type="ECO:0000313" key="1">
    <source>
        <dbReference type="EMBL" id="GAA4154851.1"/>
    </source>
</evidence>
<keyword evidence="2" id="KW-1185">Reference proteome</keyword>
<dbReference type="EMBL" id="BAABDO010000125">
    <property type="protein sequence ID" value="GAA4154851.1"/>
    <property type="molecule type" value="Genomic_DNA"/>
</dbReference>
<protein>
    <submittedName>
        <fullName evidence="1">Uncharacterized protein</fullName>
    </submittedName>
</protein>
<accession>A0ABP7ZEC5</accession>
<name>A0ABP7ZEC5_9ACTN</name>
<comment type="caution">
    <text evidence="1">The sequence shown here is derived from an EMBL/GenBank/DDBJ whole genome shotgun (WGS) entry which is preliminary data.</text>
</comment>